<dbReference type="Gene3D" id="3.40.30.10">
    <property type="entry name" value="Glutaredoxin"/>
    <property type="match status" value="1"/>
</dbReference>
<dbReference type="SFLD" id="SFLDG00358">
    <property type="entry name" value="Main_(cytGST)"/>
    <property type="match status" value="1"/>
</dbReference>
<evidence type="ECO:0000313" key="3">
    <source>
        <dbReference type="Proteomes" id="UP000295341"/>
    </source>
</evidence>
<gene>
    <name evidence="2" type="ORF">DFR24_3680</name>
</gene>
<keyword evidence="3" id="KW-1185">Reference proteome</keyword>
<proteinExistence type="predicted"/>
<comment type="caution">
    <text evidence="2">The sequence shown here is derived from an EMBL/GenBank/DDBJ whole genome shotgun (WGS) entry which is preliminary data.</text>
</comment>
<dbReference type="RefSeq" id="WP_133882835.1">
    <property type="nucleotide sequence ID" value="NZ_MWIN01000007.1"/>
</dbReference>
<protein>
    <submittedName>
        <fullName evidence="2">Glutathione S-transferase</fullName>
    </submittedName>
</protein>
<reference evidence="2 3" key="1">
    <citation type="submission" date="2019-03" db="EMBL/GenBank/DDBJ databases">
        <title>Genomic Encyclopedia of Type Strains, Phase IV (KMG-IV): sequencing the most valuable type-strain genomes for metagenomic binning, comparative biology and taxonomic classification.</title>
        <authorList>
            <person name="Goeker M."/>
        </authorList>
    </citation>
    <scope>NUCLEOTIDE SEQUENCE [LARGE SCALE GENOMIC DNA]</scope>
    <source>
        <strain evidence="2 3">DSM 26377</strain>
    </source>
</reference>
<dbReference type="SUPFAM" id="SSF47616">
    <property type="entry name" value="GST C-terminal domain-like"/>
    <property type="match status" value="1"/>
</dbReference>
<feature type="domain" description="GST N-terminal" evidence="1">
    <location>
        <begin position="2"/>
        <end position="82"/>
    </location>
</feature>
<dbReference type="Pfam" id="PF13409">
    <property type="entry name" value="GST_N_2"/>
    <property type="match status" value="1"/>
</dbReference>
<name>A0A4S3K745_9GAMM</name>
<dbReference type="InterPro" id="IPR040079">
    <property type="entry name" value="Glutathione_S-Trfase"/>
</dbReference>
<dbReference type="Gene3D" id="1.20.1050.10">
    <property type="match status" value="1"/>
</dbReference>
<dbReference type="InterPro" id="IPR036249">
    <property type="entry name" value="Thioredoxin-like_sf"/>
</dbReference>
<dbReference type="EMBL" id="SOBT01000010">
    <property type="protein sequence ID" value="TDU26651.1"/>
    <property type="molecule type" value="Genomic_DNA"/>
</dbReference>
<dbReference type="SUPFAM" id="SSF52833">
    <property type="entry name" value="Thioredoxin-like"/>
    <property type="match status" value="1"/>
</dbReference>
<dbReference type="OrthoDB" id="5740960at2"/>
<dbReference type="PANTHER" id="PTHR44051">
    <property type="entry name" value="GLUTATHIONE S-TRANSFERASE-RELATED"/>
    <property type="match status" value="1"/>
</dbReference>
<evidence type="ECO:0000313" key="2">
    <source>
        <dbReference type="EMBL" id="TDU26651.1"/>
    </source>
</evidence>
<keyword evidence="2" id="KW-0808">Transferase</keyword>
<sequence length="209" mass="22961">MADALRFYTHPSSRGRIVRWMLEETGAPYQTTLLAFGPEMKAPSYRTINPMGKVPTIVHGDTVVTECAAICAYLATAFPAAGLAPVSTQAWGPYFRWLFFASGPLEQAVTNRSLGFEVPEDRQRMAGYGSFGDAMNALEGAVTGKRYLVEDRFSAADVYVGSQIGWGLQFGSIDKRPAFETYWNGLKDRPAAVRARDIDDALAQPPPRK</sequence>
<dbReference type="PANTHER" id="PTHR44051:SF21">
    <property type="entry name" value="GLUTATHIONE S-TRANSFERASE FAMILY PROTEIN"/>
    <property type="match status" value="1"/>
</dbReference>
<dbReference type="Proteomes" id="UP000295341">
    <property type="component" value="Unassembled WGS sequence"/>
</dbReference>
<dbReference type="GO" id="GO:0016740">
    <property type="term" value="F:transferase activity"/>
    <property type="evidence" value="ECO:0007669"/>
    <property type="project" value="UniProtKB-KW"/>
</dbReference>
<dbReference type="SFLD" id="SFLDS00019">
    <property type="entry name" value="Glutathione_Transferase_(cytos"/>
    <property type="match status" value="1"/>
</dbReference>
<organism evidence="2 3">
    <name type="scientific">Panacagrimonas perspica</name>
    <dbReference type="NCBI Taxonomy" id="381431"/>
    <lineage>
        <taxon>Bacteria</taxon>
        <taxon>Pseudomonadati</taxon>
        <taxon>Pseudomonadota</taxon>
        <taxon>Gammaproteobacteria</taxon>
        <taxon>Nevskiales</taxon>
        <taxon>Nevskiaceae</taxon>
        <taxon>Panacagrimonas</taxon>
    </lineage>
</organism>
<dbReference type="AlphaFoldDB" id="A0A4S3K745"/>
<dbReference type="SFLD" id="SFLDG01150">
    <property type="entry name" value="Main.1:_Beta-like"/>
    <property type="match status" value="1"/>
</dbReference>
<accession>A0A4S3K745</accession>
<dbReference type="CDD" id="cd03046">
    <property type="entry name" value="GST_N_GTT1_like"/>
    <property type="match status" value="1"/>
</dbReference>
<evidence type="ECO:0000259" key="1">
    <source>
        <dbReference type="PROSITE" id="PS50404"/>
    </source>
</evidence>
<dbReference type="InterPro" id="IPR036282">
    <property type="entry name" value="Glutathione-S-Trfase_C_sf"/>
</dbReference>
<dbReference type="InterPro" id="IPR004045">
    <property type="entry name" value="Glutathione_S-Trfase_N"/>
</dbReference>
<dbReference type="PROSITE" id="PS50404">
    <property type="entry name" value="GST_NTER"/>
    <property type="match status" value="1"/>
</dbReference>
<dbReference type="CDD" id="cd03207">
    <property type="entry name" value="GST_C_8"/>
    <property type="match status" value="1"/>
</dbReference>